<accession>A0ABN7PX40</accession>
<name>A0ABN7PX40_9BURK</name>
<dbReference type="PANTHER" id="PTHR33606:SF3">
    <property type="entry name" value="PROTEIN YCII"/>
    <property type="match status" value="1"/>
</dbReference>
<dbReference type="Proteomes" id="UP000672657">
    <property type="component" value="Unassembled WGS sequence"/>
</dbReference>
<protein>
    <recommendedName>
        <fullName evidence="2">YCII-related domain-containing protein</fullName>
    </recommendedName>
</protein>
<evidence type="ECO:0000313" key="3">
    <source>
        <dbReference type="EMBL" id="CAG2145181.1"/>
    </source>
</evidence>
<dbReference type="PANTHER" id="PTHR33606">
    <property type="entry name" value="PROTEIN YCII"/>
    <property type="match status" value="1"/>
</dbReference>
<evidence type="ECO:0000259" key="2">
    <source>
        <dbReference type="Pfam" id="PF03795"/>
    </source>
</evidence>
<dbReference type="RefSeq" id="WP_211953766.1">
    <property type="nucleotide sequence ID" value="NZ_CAJPVI010000014.1"/>
</dbReference>
<comment type="caution">
    <text evidence="3">The sequence shown here is derived from an EMBL/GenBank/DDBJ whole genome shotgun (WGS) entry which is preliminary data.</text>
</comment>
<evidence type="ECO:0000256" key="1">
    <source>
        <dbReference type="ARBA" id="ARBA00007689"/>
    </source>
</evidence>
<dbReference type="InterPro" id="IPR011008">
    <property type="entry name" value="Dimeric_a/b-barrel"/>
</dbReference>
<reference evidence="3 4" key="1">
    <citation type="submission" date="2021-03" db="EMBL/GenBank/DDBJ databases">
        <authorList>
            <person name="Peeters C."/>
        </authorList>
    </citation>
    <scope>NUCLEOTIDE SEQUENCE [LARGE SCALE GENOMIC DNA]</scope>
    <source>
        <strain evidence="3 4">LMG 26411</strain>
    </source>
</reference>
<evidence type="ECO:0000313" key="4">
    <source>
        <dbReference type="Proteomes" id="UP000672657"/>
    </source>
</evidence>
<dbReference type="Gene3D" id="3.30.70.1060">
    <property type="entry name" value="Dimeric alpha+beta barrel"/>
    <property type="match status" value="1"/>
</dbReference>
<comment type="similarity">
    <text evidence="1">Belongs to the YciI family.</text>
</comment>
<keyword evidence="4" id="KW-1185">Reference proteome</keyword>
<gene>
    <name evidence="3" type="ORF">LMG26411_02698</name>
</gene>
<proteinExistence type="inferred from homology"/>
<dbReference type="InterPro" id="IPR051807">
    <property type="entry name" value="Sec-metab_biosynth-assoc"/>
</dbReference>
<dbReference type="Pfam" id="PF03795">
    <property type="entry name" value="YCII"/>
    <property type="match status" value="1"/>
</dbReference>
<feature type="domain" description="YCII-related" evidence="2">
    <location>
        <begin position="1"/>
        <end position="87"/>
    </location>
</feature>
<dbReference type="InterPro" id="IPR005545">
    <property type="entry name" value="YCII"/>
</dbReference>
<dbReference type="SUPFAM" id="SSF54909">
    <property type="entry name" value="Dimeric alpha+beta barrel"/>
    <property type="match status" value="1"/>
</dbReference>
<organism evidence="3 4">
    <name type="scientific">Cupriavidus numazuensis</name>
    <dbReference type="NCBI Taxonomy" id="221992"/>
    <lineage>
        <taxon>Bacteria</taxon>
        <taxon>Pseudomonadati</taxon>
        <taxon>Pseudomonadota</taxon>
        <taxon>Betaproteobacteria</taxon>
        <taxon>Burkholderiales</taxon>
        <taxon>Burkholderiaceae</taxon>
        <taxon>Cupriavidus</taxon>
    </lineage>
</organism>
<sequence length="100" mass="11419">MHWILYAVDKPGMLAKRTENVDKHRQYLSTHPIRTLVSGPLMDDAGVDMIGSFFLVEADTRAEVEAFNRNDPFWALGIWETVRIHAFYKRVDDRAAGAAQ</sequence>
<dbReference type="EMBL" id="CAJPVI010000014">
    <property type="protein sequence ID" value="CAG2145181.1"/>
    <property type="molecule type" value="Genomic_DNA"/>
</dbReference>